<evidence type="ECO:0000313" key="1">
    <source>
        <dbReference type="EMBL" id="SHE45244.1"/>
    </source>
</evidence>
<name>A0A1M4TLK6_9SPHI</name>
<evidence type="ECO:0000313" key="2">
    <source>
        <dbReference type="Proteomes" id="UP000184287"/>
    </source>
</evidence>
<organism evidence="1 2">
    <name type="scientific">Pedobacter caeni</name>
    <dbReference type="NCBI Taxonomy" id="288992"/>
    <lineage>
        <taxon>Bacteria</taxon>
        <taxon>Pseudomonadati</taxon>
        <taxon>Bacteroidota</taxon>
        <taxon>Sphingobacteriia</taxon>
        <taxon>Sphingobacteriales</taxon>
        <taxon>Sphingobacteriaceae</taxon>
        <taxon>Pedobacter</taxon>
    </lineage>
</organism>
<protein>
    <submittedName>
        <fullName evidence="1">Uncharacterized protein</fullName>
    </submittedName>
</protein>
<gene>
    <name evidence="1" type="ORF">SAMN04488522_101235</name>
</gene>
<accession>A0A1M4TLK6</accession>
<dbReference type="RefSeq" id="WP_073226334.1">
    <property type="nucleotide sequence ID" value="NZ_FQUQ01000001.1"/>
</dbReference>
<reference evidence="2" key="1">
    <citation type="submission" date="2016-11" db="EMBL/GenBank/DDBJ databases">
        <authorList>
            <person name="Varghese N."/>
            <person name="Submissions S."/>
        </authorList>
    </citation>
    <scope>NUCLEOTIDE SEQUENCE [LARGE SCALE GENOMIC DNA]</scope>
    <source>
        <strain evidence="2">DSM 16990</strain>
    </source>
</reference>
<dbReference type="EMBL" id="FQUQ01000001">
    <property type="protein sequence ID" value="SHE45244.1"/>
    <property type="molecule type" value="Genomic_DNA"/>
</dbReference>
<keyword evidence="2" id="KW-1185">Reference proteome</keyword>
<dbReference type="AlphaFoldDB" id="A0A1M4TLK6"/>
<sequence length="70" mass="8013">MQIATYVIYELLIRMKELNPDIGDFVSCKRIEKGILVRTTSAPIEIPENIYQQQFEDPSAISTIELLSLL</sequence>
<dbReference type="Proteomes" id="UP000184287">
    <property type="component" value="Unassembled WGS sequence"/>
</dbReference>
<dbReference type="OrthoDB" id="770182at2"/>
<dbReference type="STRING" id="288992.SAMN04488522_101235"/>
<proteinExistence type="predicted"/>